<dbReference type="InterPro" id="IPR028350">
    <property type="entry name" value="DNAC/IstB-like"/>
</dbReference>
<dbReference type="Gene3D" id="3.40.50.300">
    <property type="entry name" value="P-loop containing nucleotide triphosphate hydrolases"/>
    <property type="match status" value="1"/>
</dbReference>
<evidence type="ECO:0000313" key="3">
    <source>
        <dbReference type="Proteomes" id="UP000196258"/>
    </source>
</evidence>
<protein>
    <submittedName>
        <fullName evidence="2">ATP-binding protein</fullName>
    </submittedName>
</protein>
<feature type="domain" description="IstB-like ATP-binding" evidence="1">
    <location>
        <begin position="10"/>
        <end position="239"/>
    </location>
</feature>
<dbReference type="SUPFAM" id="SSF52540">
    <property type="entry name" value="P-loop containing nucleoside triphosphate hydrolases"/>
    <property type="match status" value="1"/>
</dbReference>
<comment type="caution">
    <text evidence="2">The sequence shown here is derived from an EMBL/GenBank/DDBJ whole genome shotgun (WGS) entry which is preliminary data.</text>
</comment>
<dbReference type="GO" id="GO:0006260">
    <property type="term" value="P:DNA replication"/>
    <property type="evidence" value="ECO:0007669"/>
    <property type="project" value="TreeGrafter"/>
</dbReference>
<dbReference type="PIRSF" id="PIRSF003073">
    <property type="entry name" value="DNAC_TnpB_IstB"/>
    <property type="match status" value="1"/>
</dbReference>
<dbReference type="GO" id="GO:0005524">
    <property type="term" value="F:ATP binding"/>
    <property type="evidence" value="ECO:0007669"/>
    <property type="project" value="UniProtKB-KW"/>
</dbReference>
<gene>
    <name evidence="2" type="ORF">B5E91_09060</name>
</gene>
<dbReference type="Proteomes" id="UP000196258">
    <property type="component" value="Unassembled WGS sequence"/>
</dbReference>
<dbReference type="InterPro" id="IPR002611">
    <property type="entry name" value="IstB_ATP-bd"/>
</dbReference>
<dbReference type="AlphaFoldDB" id="A0A1Y4EMV9"/>
<dbReference type="InterPro" id="IPR027417">
    <property type="entry name" value="P-loop_NTPase"/>
</dbReference>
<reference evidence="3" key="1">
    <citation type="submission" date="2017-04" db="EMBL/GenBank/DDBJ databases">
        <title>Function of individual gut microbiota members based on whole genome sequencing of pure cultures obtained from chicken caecum.</title>
        <authorList>
            <person name="Medvecky M."/>
            <person name="Cejkova D."/>
            <person name="Polansky O."/>
            <person name="Karasova D."/>
            <person name="Kubasova T."/>
            <person name="Cizek A."/>
            <person name="Rychlik I."/>
        </authorList>
    </citation>
    <scope>NUCLEOTIDE SEQUENCE [LARGE SCALE GENOMIC DNA]</scope>
    <source>
        <strain evidence="3">An149</strain>
    </source>
</reference>
<sequence length="247" mass="28693">MINDETKKKLDMMGMHALVEALELQEKESLYKAMTFDERLNASVDHAYQIKYNEKVKGLIRRAHFRYPQASVEDIYYSKRELDKDQIMTLITNSYIDSYKNVLIVGFTGSGKTFLSNCLGKAACRDGISTRYIRIPDLFVQLEEAELKRGRNKLINKYAKCPLLILDEWLINSMNEQEIEFIFELVERRYQNKSTIFCTQFKIESWHARLGGGVHADAIMDRIIHNSITINAGDVNMREVTSNMNKE</sequence>
<proteinExistence type="predicted"/>
<evidence type="ECO:0000313" key="2">
    <source>
        <dbReference type="EMBL" id="OUQ04819.1"/>
    </source>
</evidence>
<dbReference type="PANTHER" id="PTHR30050">
    <property type="entry name" value="CHROMOSOMAL REPLICATION INITIATOR PROTEIN DNAA"/>
    <property type="match status" value="1"/>
</dbReference>
<organism evidence="2 3">
    <name type="scientific">Thomasclavelia spiroformis</name>
    <dbReference type="NCBI Taxonomy" id="29348"/>
    <lineage>
        <taxon>Bacteria</taxon>
        <taxon>Bacillati</taxon>
        <taxon>Bacillota</taxon>
        <taxon>Erysipelotrichia</taxon>
        <taxon>Erysipelotrichales</taxon>
        <taxon>Coprobacillaceae</taxon>
        <taxon>Thomasclavelia</taxon>
    </lineage>
</organism>
<name>A0A1Y4EMV9_9FIRM</name>
<accession>A0A1Y4EMV9</accession>
<dbReference type="Pfam" id="PF01695">
    <property type="entry name" value="IstB_IS21"/>
    <property type="match status" value="1"/>
</dbReference>
<keyword evidence="2" id="KW-0547">Nucleotide-binding</keyword>
<dbReference type="RefSeq" id="WP_087256971.1">
    <property type="nucleotide sequence ID" value="NZ_NFJI01000008.1"/>
</dbReference>
<dbReference type="PANTHER" id="PTHR30050:SF4">
    <property type="entry name" value="ATP-BINDING PROTEIN RV3427C IN INSERTION SEQUENCE-RELATED"/>
    <property type="match status" value="1"/>
</dbReference>
<evidence type="ECO:0000259" key="1">
    <source>
        <dbReference type="Pfam" id="PF01695"/>
    </source>
</evidence>
<dbReference type="CDD" id="cd00009">
    <property type="entry name" value="AAA"/>
    <property type="match status" value="1"/>
</dbReference>
<dbReference type="EMBL" id="NFLB01000009">
    <property type="protein sequence ID" value="OUQ04819.1"/>
    <property type="molecule type" value="Genomic_DNA"/>
</dbReference>
<keyword evidence="2" id="KW-0067">ATP-binding</keyword>